<dbReference type="InterPro" id="IPR019783">
    <property type="entry name" value="SDO1/SBDS_N"/>
</dbReference>
<comment type="subunit">
    <text evidence="7">Associates with the 60S ribosomal subunit.</text>
</comment>
<dbReference type="FunFam" id="3.30.1250.10:FF:000001">
    <property type="entry name" value="SBDS, ribosome maturation factor"/>
    <property type="match status" value="1"/>
</dbReference>
<dbReference type="InterPro" id="IPR036786">
    <property type="entry name" value="Ribosome_mat_SBDS_N_sf"/>
</dbReference>
<reference evidence="11" key="2">
    <citation type="submission" date="2020-11" db="EMBL/GenBank/DDBJ databases">
        <authorList>
            <person name="Cecchin M."/>
            <person name="Marcolungo L."/>
            <person name="Rossato M."/>
            <person name="Girolomoni L."/>
            <person name="Cosentino E."/>
            <person name="Cuine S."/>
            <person name="Li-Beisson Y."/>
            <person name="Delledonne M."/>
            <person name="Ballottari M."/>
        </authorList>
    </citation>
    <scope>NUCLEOTIDE SEQUENCE</scope>
    <source>
        <strain evidence="11">211/11P</strain>
        <tissue evidence="11">Whole cell</tissue>
    </source>
</reference>
<dbReference type="PROSITE" id="PS01267">
    <property type="entry name" value="UPF0023"/>
    <property type="match status" value="1"/>
</dbReference>
<name>A0A9D4TMQ7_CHLVU</name>
<dbReference type="GO" id="GO:0042256">
    <property type="term" value="P:cytosolic ribosome assembly"/>
    <property type="evidence" value="ECO:0007669"/>
    <property type="project" value="InterPro"/>
</dbReference>
<dbReference type="Proteomes" id="UP001055712">
    <property type="component" value="Unassembled WGS sequence"/>
</dbReference>
<dbReference type="GO" id="GO:0005737">
    <property type="term" value="C:cytoplasm"/>
    <property type="evidence" value="ECO:0007669"/>
    <property type="project" value="UniProtKB-SubCell"/>
</dbReference>
<keyword evidence="4" id="KW-0963">Cytoplasm</keyword>
<dbReference type="Pfam" id="PF01172">
    <property type="entry name" value="SBDS_N"/>
    <property type="match status" value="1"/>
</dbReference>
<evidence type="ECO:0000259" key="9">
    <source>
        <dbReference type="Pfam" id="PF09377"/>
    </source>
</evidence>
<feature type="domain" description="Ribosome maturation protein SDO1/SBDS C-terminal" evidence="10">
    <location>
        <begin position="174"/>
        <end position="242"/>
    </location>
</feature>
<evidence type="ECO:0000256" key="3">
    <source>
        <dbReference type="ARBA" id="ARBA00007433"/>
    </source>
</evidence>
<dbReference type="SUPFAM" id="SSF109728">
    <property type="entry name" value="Hypothetical protein AF0491, middle domain"/>
    <property type="match status" value="1"/>
</dbReference>
<feature type="domain" description="Ribosome maturation protein SDO1/SBDS central" evidence="9">
    <location>
        <begin position="111"/>
        <end position="172"/>
    </location>
</feature>
<protein>
    <recommendedName>
        <fullName evidence="13">Ribosome maturation SBDS</fullName>
    </recommendedName>
</protein>
<evidence type="ECO:0008006" key="13">
    <source>
        <dbReference type="Google" id="ProtNLM"/>
    </source>
</evidence>
<dbReference type="InterPro" id="IPR046928">
    <property type="entry name" value="SDO1/SBDS_C"/>
</dbReference>
<dbReference type="NCBIfam" id="TIGR00291">
    <property type="entry name" value="RNA_SBDS"/>
    <property type="match status" value="1"/>
</dbReference>
<dbReference type="InterPro" id="IPR018978">
    <property type="entry name" value="SDO1/SBDS_central"/>
</dbReference>
<proteinExistence type="inferred from homology"/>
<dbReference type="InterPro" id="IPR002140">
    <property type="entry name" value="Sdo1/SBDS"/>
</dbReference>
<evidence type="ECO:0000256" key="5">
    <source>
        <dbReference type="ARBA" id="ARBA00022517"/>
    </source>
</evidence>
<dbReference type="SUPFAM" id="SSF89895">
    <property type="entry name" value="FYSH domain"/>
    <property type="match status" value="1"/>
</dbReference>
<dbReference type="PANTHER" id="PTHR10927:SF1">
    <property type="entry name" value="RIBOSOME MATURATION PROTEIN SBDS"/>
    <property type="match status" value="1"/>
</dbReference>
<dbReference type="PANTHER" id="PTHR10927">
    <property type="entry name" value="RIBOSOME MATURATION PROTEIN SBDS"/>
    <property type="match status" value="1"/>
</dbReference>
<dbReference type="Gene3D" id="1.10.10.900">
    <property type="entry name" value="SBDS protein C-terminal domain, subdomain 1"/>
    <property type="match status" value="1"/>
</dbReference>
<dbReference type="EMBL" id="SIDB01000008">
    <property type="protein sequence ID" value="KAI3429688.1"/>
    <property type="molecule type" value="Genomic_DNA"/>
</dbReference>
<keyword evidence="12" id="KW-1185">Reference proteome</keyword>
<evidence type="ECO:0000313" key="11">
    <source>
        <dbReference type="EMBL" id="KAI3429688.1"/>
    </source>
</evidence>
<dbReference type="OrthoDB" id="10253092at2759"/>
<comment type="similarity">
    <text evidence="3">Belongs to the SDO1/SBDS family.</text>
</comment>
<dbReference type="InterPro" id="IPR037188">
    <property type="entry name" value="Sdo1/SBDS_central_sf"/>
</dbReference>
<evidence type="ECO:0000256" key="1">
    <source>
        <dbReference type="ARBA" id="ARBA00004123"/>
    </source>
</evidence>
<evidence type="ECO:0000256" key="7">
    <source>
        <dbReference type="ARBA" id="ARBA00049708"/>
    </source>
</evidence>
<comment type="subcellular location">
    <subcellularLocation>
        <location evidence="2">Cytoplasm</location>
    </subcellularLocation>
    <subcellularLocation>
        <location evidence="1">Nucleus</location>
    </subcellularLocation>
</comment>
<comment type="caution">
    <text evidence="11">The sequence shown here is derived from an EMBL/GenBank/DDBJ whole genome shotgun (WGS) entry which is preliminary data.</text>
</comment>
<sequence length="403" mass="43247">MSQGVFQPIGQKRLTNIAVVRMKKFGKRFEIACYKNKVINWRNGVEKDLDEVLQTSAVFANVSKGVLAKREDLLEAFGTDDTQTICLLILAEGEVQISDKERKVELDTLFRDVASVLSEKCINPESSRPYTISMLERALKDSHFSVDPKRPAKAQAMEALPLLKARFPIERARMRLRLAVPLRCKDEMLELLGRQGGAVEEQDLLGDLFSVVCLVEPGTFRSVHTFIQTSSEGAGRLEVLSLAATGEAEADVGAAAAGLEGLGLAAGSTQAQQQQQQAQAQVQQQQQRQRPAAAASSSGFLAAGATAAPVQRQAGRPGAAAAGSTVVYPRGPVGGLPEEHASRRERFAELDELQPGWSVELRSRGEGATIDAVFFSPAGDCVGAYANARRMALRTSKAAAGGA</sequence>
<keyword evidence="5" id="KW-0690">Ribosome biogenesis</keyword>
<feature type="domain" description="Ribosome maturation protein SDO1/SBDS N-terminal" evidence="8">
    <location>
        <begin position="16"/>
        <end position="103"/>
    </location>
</feature>
<dbReference type="InterPro" id="IPR039100">
    <property type="entry name" value="Sdo1/SBDS-like"/>
</dbReference>
<evidence type="ECO:0000259" key="8">
    <source>
        <dbReference type="Pfam" id="PF01172"/>
    </source>
</evidence>
<organism evidence="11 12">
    <name type="scientific">Chlorella vulgaris</name>
    <name type="common">Green alga</name>
    <dbReference type="NCBI Taxonomy" id="3077"/>
    <lineage>
        <taxon>Eukaryota</taxon>
        <taxon>Viridiplantae</taxon>
        <taxon>Chlorophyta</taxon>
        <taxon>core chlorophytes</taxon>
        <taxon>Trebouxiophyceae</taxon>
        <taxon>Chlorellales</taxon>
        <taxon>Chlorellaceae</taxon>
        <taxon>Chlorella clade</taxon>
        <taxon>Chlorella</taxon>
    </lineage>
</organism>
<evidence type="ECO:0000256" key="6">
    <source>
        <dbReference type="ARBA" id="ARBA00023242"/>
    </source>
</evidence>
<reference evidence="11" key="1">
    <citation type="journal article" date="2019" name="Plant J.">
        <title>Chlorella vulgaris genome assembly and annotation reveals the molecular basis for metabolic acclimation to high light conditions.</title>
        <authorList>
            <person name="Cecchin M."/>
            <person name="Marcolungo L."/>
            <person name="Rossato M."/>
            <person name="Girolomoni L."/>
            <person name="Cosentino E."/>
            <person name="Cuine S."/>
            <person name="Li-Beisson Y."/>
            <person name="Delledonne M."/>
            <person name="Ballottari M."/>
        </authorList>
    </citation>
    <scope>NUCLEOTIDE SEQUENCE</scope>
    <source>
        <strain evidence="11">211/11P</strain>
    </source>
</reference>
<dbReference type="AlphaFoldDB" id="A0A9D4TMQ7"/>
<dbReference type="Gene3D" id="3.30.70.240">
    <property type="match status" value="1"/>
</dbReference>
<evidence type="ECO:0000259" key="10">
    <source>
        <dbReference type="Pfam" id="PF20268"/>
    </source>
</evidence>
<dbReference type="InterPro" id="IPR018023">
    <property type="entry name" value="Ribosome_mat_SBDS_CS"/>
</dbReference>
<dbReference type="Pfam" id="PF20268">
    <property type="entry name" value="SBDS_C"/>
    <property type="match status" value="1"/>
</dbReference>
<gene>
    <name evidence="11" type="ORF">D9Q98_005773</name>
</gene>
<accession>A0A9D4TMQ7</accession>
<evidence type="ECO:0000256" key="2">
    <source>
        <dbReference type="ARBA" id="ARBA00004496"/>
    </source>
</evidence>
<keyword evidence="6" id="KW-0539">Nucleus</keyword>
<evidence type="ECO:0000313" key="12">
    <source>
        <dbReference type="Proteomes" id="UP001055712"/>
    </source>
</evidence>
<dbReference type="Pfam" id="PF09377">
    <property type="entry name" value="SBDS_domain_II"/>
    <property type="match status" value="1"/>
</dbReference>
<dbReference type="GO" id="GO:0005634">
    <property type="term" value="C:nucleus"/>
    <property type="evidence" value="ECO:0007669"/>
    <property type="project" value="UniProtKB-SubCell"/>
</dbReference>
<evidence type="ECO:0000256" key="4">
    <source>
        <dbReference type="ARBA" id="ARBA00022490"/>
    </source>
</evidence>
<dbReference type="Gene3D" id="3.30.1250.10">
    <property type="entry name" value="Ribosome maturation protein SBDS, N-terminal domain"/>
    <property type="match status" value="1"/>
</dbReference>